<dbReference type="EMBL" id="SPUK01000005">
    <property type="protein sequence ID" value="TQV96733.1"/>
    <property type="molecule type" value="Genomic_DNA"/>
</dbReference>
<protein>
    <submittedName>
        <fullName evidence="1">Uncharacterized protein</fullName>
    </submittedName>
</protein>
<proteinExistence type="predicted"/>
<reference evidence="1 2" key="1">
    <citation type="journal article" date="2019" name="Appl. Microbiol. Biotechnol.">
        <title>Genome sequence of Isaria javanica and comparative genome analysis insights into family S53 peptidase evolution in fungal entomopathogens.</title>
        <authorList>
            <person name="Lin R."/>
            <person name="Zhang X."/>
            <person name="Xin B."/>
            <person name="Zou M."/>
            <person name="Gao Y."/>
            <person name="Qin F."/>
            <person name="Hu Q."/>
            <person name="Xie B."/>
            <person name="Cheng X."/>
        </authorList>
    </citation>
    <scope>NUCLEOTIDE SEQUENCE [LARGE SCALE GENOMIC DNA]</scope>
    <source>
        <strain evidence="1 2">IJ1G</strain>
    </source>
</reference>
<gene>
    <name evidence="1" type="ORF">IF1G_03973</name>
</gene>
<evidence type="ECO:0000313" key="2">
    <source>
        <dbReference type="Proteomes" id="UP000315783"/>
    </source>
</evidence>
<name>A0A545V4U2_9HYPO</name>
<dbReference type="AlphaFoldDB" id="A0A545V4U2"/>
<evidence type="ECO:0000313" key="1">
    <source>
        <dbReference type="EMBL" id="TQV96733.1"/>
    </source>
</evidence>
<sequence>MTVTLLLSSPSAFERGCSRTVLHVLVQDEMLQTSIHVASRAVGTSRSRSTLCKLLRKAAQASPEKKRHC</sequence>
<comment type="caution">
    <text evidence="1">The sequence shown here is derived from an EMBL/GenBank/DDBJ whole genome shotgun (WGS) entry which is preliminary data.</text>
</comment>
<accession>A0A545V4U2</accession>
<keyword evidence="2" id="KW-1185">Reference proteome</keyword>
<dbReference type="Proteomes" id="UP000315783">
    <property type="component" value="Unassembled WGS sequence"/>
</dbReference>
<organism evidence="1 2">
    <name type="scientific">Cordyceps javanica</name>
    <dbReference type="NCBI Taxonomy" id="43265"/>
    <lineage>
        <taxon>Eukaryota</taxon>
        <taxon>Fungi</taxon>
        <taxon>Dikarya</taxon>
        <taxon>Ascomycota</taxon>
        <taxon>Pezizomycotina</taxon>
        <taxon>Sordariomycetes</taxon>
        <taxon>Hypocreomycetidae</taxon>
        <taxon>Hypocreales</taxon>
        <taxon>Cordycipitaceae</taxon>
        <taxon>Cordyceps</taxon>
    </lineage>
</organism>